<evidence type="ECO:0000313" key="18">
    <source>
        <dbReference type="Proteomes" id="UP000006621"/>
    </source>
</evidence>
<evidence type="ECO:0000256" key="3">
    <source>
        <dbReference type="ARBA" id="ARBA00004910"/>
    </source>
</evidence>
<dbReference type="InterPro" id="IPR024072">
    <property type="entry name" value="DHFR-like_dom_sf"/>
</dbReference>
<dbReference type="OrthoDB" id="9800865at2"/>
<name>F8E5S4_FLESM</name>
<protein>
    <recommendedName>
        <fullName evidence="12">Riboflavin biosynthesis protein RibD</fullName>
    </recommendedName>
    <domain>
        <recommendedName>
            <fullName evidence="12">Diaminohydroxyphosphoribosylaminopyrimidine deaminase</fullName>
            <shortName evidence="12">DRAP deaminase</shortName>
            <ecNumber evidence="12">3.5.4.26</ecNumber>
        </recommendedName>
        <alternativeName>
            <fullName evidence="12">Riboflavin-specific deaminase</fullName>
        </alternativeName>
    </domain>
    <domain>
        <recommendedName>
            <fullName evidence="12">5-amino-6-(5-phosphoribosylamino)uracil reductase</fullName>
            <ecNumber evidence="12">1.1.1.193</ecNumber>
        </recommendedName>
        <alternativeName>
            <fullName evidence="12">HTP reductase</fullName>
        </alternativeName>
    </domain>
</protein>
<evidence type="ECO:0000256" key="4">
    <source>
        <dbReference type="ARBA" id="ARBA00005259"/>
    </source>
</evidence>
<dbReference type="InterPro" id="IPR002734">
    <property type="entry name" value="RibDG_C"/>
</dbReference>
<organism evidence="17 18">
    <name type="scientific">Flexistipes sinusarabici (strain ATCC 49648 / DSM 4947 / MAS 10)</name>
    <dbReference type="NCBI Taxonomy" id="717231"/>
    <lineage>
        <taxon>Bacteria</taxon>
        <taxon>Pseudomonadati</taxon>
        <taxon>Deferribacterota</taxon>
        <taxon>Deferribacteres</taxon>
        <taxon>Deferribacterales</taxon>
        <taxon>Flexistipitaceae</taxon>
        <taxon>Flexistipes</taxon>
    </lineage>
</organism>
<proteinExistence type="inferred from homology"/>
<dbReference type="PROSITE" id="PS51747">
    <property type="entry name" value="CYT_DCMP_DEAMINASES_2"/>
    <property type="match status" value="1"/>
</dbReference>
<evidence type="ECO:0000256" key="12">
    <source>
        <dbReference type="PIRNR" id="PIRNR006769"/>
    </source>
</evidence>
<dbReference type="Gene3D" id="3.40.140.10">
    <property type="entry name" value="Cytidine Deaminase, domain 2"/>
    <property type="match status" value="1"/>
</dbReference>
<feature type="binding site" evidence="14">
    <location>
        <position position="297"/>
    </location>
    <ligand>
        <name>substrate</name>
    </ligand>
</feature>
<keyword evidence="12 17" id="KW-0378">Hydrolase</keyword>
<keyword evidence="6 12" id="KW-0686">Riboflavin biosynthesis</keyword>
<dbReference type="InterPro" id="IPR004794">
    <property type="entry name" value="Eubact_RibD"/>
</dbReference>
<evidence type="ECO:0000259" key="16">
    <source>
        <dbReference type="PROSITE" id="PS51747"/>
    </source>
</evidence>
<dbReference type="InterPro" id="IPR011549">
    <property type="entry name" value="RibD_C"/>
</dbReference>
<sequence length="385" mass="42265">MADPHEIMLECVNLALAGKGHTKTNPVVGAIIVQNGRVIGRGFHKSFGGDHAEIEAINDCEEEINGSDLYVTLEPCSHFGKTPPCVETIVKKGIKRVFVGVVDPNPVNAGNGIEYLLKNGVEVYVGFAEKACAEIIEEFAKYIYKKQPFYSLKIAQTLDGKIAAKDGSSRWITDETSRQHAHYIRSVSDGILTGIGTVQADDPALSARFLGLKKYPYKIILDSSLKISTEREVFAEKPEKCIIFTSRSNFDEKTAKIDNIRKTGAEVVPCNKLNDGLDLQNVSDELVKRGVLNVLVEGGGKIHASFIKEGMADKAYVFIAGKILGAEGIDSLASLNINNIEGCKTLSDLNVTRLKNDFLFTGKFYDYAKDIINLTERVRNRCSPE</sequence>
<keyword evidence="7 12" id="KW-0479">Metal-binding</keyword>
<dbReference type="EC" id="1.1.1.193" evidence="12"/>
<dbReference type="GO" id="GO:0050661">
    <property type="term" value="F:NADP binding"/>
    <property type="evidence" value="ECO:0007669"/>
    <property type="project" value="InterPro"/>
</dbReference>
<evidence type="ECO:0000256" key="5">
    <source>
        <dbReference type="ARBA" id="ARBA00007417"/>
    </source>
</evidence>
<keyword evidence="9 12" id="KW-0521">NADP</keyword>
<feature type="binding site" evidence="15">
    <location>
        <position position="85"/>
    </location>
    <ligand>
        <name>Zn(2+)</name>
        <dbReference type="ChEBI" id="CHEBI:29105"/>
        <note>catalytic</note>
    </ligand>
</feature>
<evidence type="ECO:0000256" key="2">
    <source>
        <dbReference type="ARBA" id="ARBA00004882"/>
    </source>
</evidence>
<dbReference type="NCBIfam" id="TIGR00227">
    <property type="entry name" value="ribD_Cterm"/>
    <property type="match status" value="1"/>
</dbReference>
<dbReference type="GO" id="GO:0009231">
    <property type="term" value="P:riboflavin biosynthetic process"/>
    <property type="evidence" value="ECO:0007669"/>
    <property type="project" value="UniProtKB-UniPathway"/>
</dbReference>
<gene>
    <name evidence="17" type="ordered locus">Flexsi_1048</name>
</gene>
<evidence type="ECO:0000256" key="10">
    <source>
        <dbReference type="ARBA" id="ARBA00023002"/>
    </source>
</evidence>
<feature type="binding site" evidence="14">
    <location>
        <position position="169"/>
    </location>
    <ligand>
        <name>NADP(+)</name>
        <dbReference type="ChEBI" id="CHEBI:58349"/>
    </ligand>
</feature>
<dbReference type="PIRSF" id="PIRSF006769">
    <property type="entry name" value="RibD"/>
    <property type="match status" value="1"/>
</dbReference>
<dbReference type="EMBL" id="CP002858">
    <property type="protein sequence ID" value="AEI14705.1"/>
    <property type="molecule type" value="Genomic_DNA"/>
</dbReference>
<dbReference type="HOGENOM" id="CLU_036590_1_2_0"/>
<dbReference type="eggNOG" id="COG1985">
    <property type="taxonomic scope" value="Bacteria"/>
</dbReference>
<evidence type="ECO:0000256" key="6">
    <source>
        <dbReference type="ARBA" id="ARBA00022619"/>
    </source>
</evidence>
<dbReference type="InterPro" id="IPR050765">
    <property type="entry name" value="Riboflavin_Biosynth_HTPR"/>
</dbReference>
<dbReference type="InterPro" id="IPR002125">
    <property type="entry name" value="CMP_dCMP_dom"/>
</dbReference>
<comment type="catalytic activity">
    <reaction evidence="12">
        <text>5-amino-6-(5-phospho-D-ribitylamino)uracil + NADP(+) = 5-amino-6-(5-phospho-D-ribosylamino)uracil + NADPH + H(+)</text>
        <dbReference type="Rhea" id="RHEA:17845"/>
        <dbReference type="ChEBI" id="CHEBI:15378"/>
        <dbReference type="ChEBI" id="CHEBI:57783"/>
        <dbReference type="ChEBI" id="CHEBI:58349"/>
        <dbReference type="ChEBI" id="CHEBI:58421"/>
        <dbReference type="ChEBI" id="CHEBI:58453"/>
        <dbReference type="EC" id="1.1.1.193"/>
    </reaction>
</comment>
<evidence type="ECO:0000256" key="15">
    <source>
        <dbReference type="PIRSR" id="PIRSR006769-3"/>
    </source>
</evidence>
<feature type="binding site" evidence="15">
    <location>
        <position position="76"/>
    </location>
    <ligand>
        <name>Zn(2+)</name>
        <dbReference type="ChEBI" id="CHEBI:29105"/>
        <note>catalytic</note>
    </ligand>
</feature>
<dbReference type="Gene3D" id="3.40.430.10">
    <property type="entry name" value="Dihydrofolate Reductase, subunit A"/>
    <property type="match status" value="1"/>
</dbReference>
<dbReference type="RefSeq" id="WP_013886195.1">
    <property type="nucleotide sequence ID" value="NC_015672.1"/>
</dbReference>
<comment type="cofactor">
    <cofactor evidence="12 15">
        <name>Zn(2+)</name>
        <dbReference type="ChEBI" id="CHEBI:29105"/>
    </cofactor>
    <text evidence="12 15">Binds 1 zinc ion.</text>
</comment>
<dbReference type="STRING" id="717231.Flexsi_1048"/>
<comment type="pathway">
    <text evidence="3 12">Cofactor biosynthesis; riboflavin biosynthesis; 5-amino-6-(D-ribitylamino)uracil from GTP: step 3/4.</text>
</comment>
<dbReference type="NCBIfam" id="TIGR00326">
    <property type="entry name" value="eubact_ribD"/>
    <property type="match status" value="1"/>
</dbReference>
<comment type="catalytic activity">
    <reaction evidence="12">
        <text>2,5-diamino-6-hydroxy-4-(5-phosphoribosylamino)-pyrimidine + H2O + H(+) = 5-amino-6-(5-phospho-D-ribosylamino)uracil + NH4(+)</text>
        <dbReference type="Rhea" id="RHEA:21868"/>
        <dbReference type="ChEBI" id="CHEBI:15377"/>
        <dbReference type="ChEBI" id="CHEBI:15378"/>
        <dbReference type="ChEBI" id="CHEBI:28938"/>
        <dbReference type="ChEBI" id="CHEBI:58453"/>
        <dbReference type="ChEBI" id="CHEBI:58614"/>
        <dbReference type="EC" id="3.5.4.26"/>
    </reaction>
</comment>
<dbReference type="GO" id="GO:0008270">
    <property type="term" value="F:zinc ion binding"/>
    <property type="evidence" value="ECO:0007669"/>
    <property type="project" value="InterPro"/>
</dbReference>
<dbReference type="PANTHER" id="PTHR38011">
    <property type="entry name" value="DIHYDROFOLATE REDUCTASE FAMILY PROTEIN (AFU_ORTHOLOGUE AFUA_8G06820)"/>
    <property type="match status" value="1"/>
</dbReference>
<comment type="similarity">
    <text evidence="4 12">In the N-terminal section; belongs to the cytidine and deoxycytidylate deaminase family.</text>
</comment>
<keyword evidence="10 12" id="KW-0560">Oxidoreductase</keyword>
<reference evidence="17 18" key="1">
    <citation type="journal article" date="2011" name="Stand. Genomic Sci.">
        <title>Genome sequence of the moderately thermophilic halophile Flexistipes sinusarabici strain (MAS10).</title>
        <authorList>
            <person name="Lapidus A."/>
            <person name="Chertkov O."/>
            <person name="Nolan M."/>
            <person name="Lucas S."/>
            <person name="Hammon N."/>
            <person name="Deshpande S."/>
            <person name="Cheng J.F."/>
            <person name="Tapia R."/>
            <person name="Han C."/>
            <person name="Goodwin L."/>
            <person name="Pitluck S."/>
            <person name="Liolios K."/>
            <person name="Pagani I."/>
            <person name="Ivanova N."/>
            <person name="Huntemann M."/>
            <person name="Mavromatis K."/>
            <person name="Mikhailova N."/>
            <person name="Pati A."/>
            <person name="Chen A."/>
            <person name="Palaniappan K."/>
            <person name="Land M."/>
            <person name="Hauser L."/>
            <person name="Brambilla E.M."/>
            <person name="Rohde M."/>
            <person name="Abt B."/>
            <person name="Spring S."/>
            <person name="Goker M."/>
            <person name="Bristow J."/>
            <person name="Eisen J.A."/>
            <person name="Markowitz V."/>
            <person name="Hugenholtz P."/>
            <person name="Kyrpides N.C."/>
            <person name="Klenk H.P."/>
            <person name="Woyke T."/>
        </authorList>
    </citation>
    <scope>NUCLEOTIDE SEQUENCE [LARGE SCALE GENOMIC DNA]</scope>
    <source>
        <strain evidence="18">DSM 4947 / MAS 10</strain>
    </source>
</reference>
<dbReference type="Proteomes" id="UP000006621">
    <property type="component" value="Chromosome"/>
</dbReference>
<evidence type="ECO:0000256" key="11">
    <source>
        <dbReference type="ARBA" id="ARBA00023268"/>
    </source>
</evidence>
<feature type="binding site" evidence="14">
    <location>
        <position position="223"/>
    </location>
    <ligand>
        <name>NADP(+)</name>
        <dbReference type="ChEBI" id="CHEBI:58349"/>
    </ligand>
</feature>
<keyword evidence="8 12" id="KW-0862">Zinc</keyword>
<dbReference type="EC" id="3.5.4.26" evidence="12"/>
<dbReference type="KEGG" id="fsi:Flexsi_1048"/>
<evidence type="ECO:0000256" key="14">
    <source>
        <dbReference type="PIRSR" id="PIRSR006769-2"/>
    </source>
</evidence>
<evidence type="ECO:0000256" key="9">
    <source>
        <dbReference type="ARBA" id="ARBA00022857"/>
    </source>
</evidence>
<dbReference type="SUPFAM" id="SSF53927">
    <property type="entry name" value="Cytidine deaminase-like"/>
    <property type="match status" value="1"/>
</dbReference>
<feature type="binding site" evidence="14">
    <location>
        <position position="197"/>
    </location>
    <ligand>
        <name>NADP(+)</name>
        <dbReference type="ChEBI" id="CHEBI:58349"/>
    </ligand>
</feature>
<dbReference type="GO" id="GO:0008835">
    <property type="term" value="F:diaminohydroxyphosphoribosylaminopyrimidine deaminase activity"/>
    <property type="evidence" value="ECO:0007669"/>
    <property type="project" value="UniProtKB-EC"/>
</dbReference>
<dbReference type="InterPro" id="IPR016192">
    <property type="entry name" value="APOBEC/CMP_deaminase_Zn-bd"/>
</dbReference>
<dbReference type="PANTHER" id="PTHR38011:SF7">
    <property type="entry name" value="2,5-DIAMINO-6-RIBOSYLAMINO-4(3H)-PYRIMIDINONE 5'-PHOSPHATE REDUCTASE"/>
    <property type="match status" value="1"/>
</dbReference>
<comment type="similarity">
    <text evidence="5 12">In the C-terminal section; belongs to the HTP reductase family.</text>
</comment>
<evidence type="ECO:0000256" key="8">
    <source>
        <dbReference type="ARBA" id="ARBA00022833"/>
    </source>
</evidence>
<feature type="binding site" evidence="14">
    <location>
        <position position="171"/>
    </location>
    <ligand>
        <name>NADP(+)</name>
        <dbReference type="ChEBI" id="CHEBI:58349"/>
    </ligand>
</feature>
<comment type="pathway">
    <text evidence="2 12">Cofactor biosynthesis; riboflavin biosynthesis; 5-amino-6-(D-ribitylamino)uracil from GTP: step 2/4.</text>
</comment>
<evidence type="ECO:0000256" key="13">
    <source>
        <dbReference type="PIRSR" id="PIRSR006769-1"/>
    </source>
</evidence>
<dbReference type="SUPFAM" id="SSF53597">
    <property type="entry name" value="Dihydrofolate reductase-like"/>
    <property type="match status" value="1"/>
</dbReference>
<dbReference type="PROSITE" id="PS00903">
    <property type="entry name" value="CYT_DCMP_DEAMINASES_1"/>
    <property type="match status" value="1"/>
</dbReference>
<feature type="binding site" evidence="14">
    <location>
        <begin position="299"/>
        <end position="305"/>
    </location>
    <ligand>
        <name>NADP(+)</name>
        <dbReference type="ChEBI" id="CHEBI:58349"/>
    </ligand>
</feature>
<keyword evidence="18" id="KW-1185">Reference proteome</keyword>
<dbReference type="Pfam" id="PF00383">
    <property type="entry name" value="dCMP_cyt_deam_1"/>
    <property type="match status" value="1"/>
</dbReference>
<dbReference type="AlphaFoldDB" id="F8E5S4"/>
<dbReference type="UniPathway" id="UPA00275">
    <property type="reaction ID" value="UER00401"/>
</dbReference>
<accession>F8E5S4</accession>
<comment type="function">
    <text evidence="1 12">Converts 2,5-diamino-6-(ribosylamino)-4(3h)-pyrimidinone 5'-phosphate into 5-amino-6-(ribosylamino)-2,4(1h,3h)-pyrimidinedione 5'-phosphate.</text>
</comment>
<dbReference type="GO" id="GO:0008703">
    <property type="term" value="F:5-amino-6-(5-phosphoribosylamino)uracil reductase activity"/>
    <property type="evidence" value="ECO:0007669"/>
    <property type="project" value="UniProtKB-EC"/>
</dbReference>
<feature type="binding site" evidence="15">
    <location>
        <position position="51"/>
    </location>
    <ligand>
        <name>Zn(2+)</name>
        <dbReference type="ChEBI" id="CHEBI:29105"/>
        <note>catalytic</note>
    </ligand>
</feature>
<dbReference type="Pfam" id="PF01872">
    <property type="entry name" value="RibD_C"/>
    <property type="match status" value="1"/>
</dbReference>
<evidence type="ECO:0000313" key="17">
    <source>
        <dbReference type="EMBL" id="AEI14705.1"/>
    </source>
</evidence>
<reference evidence="18" key="2">
    <citation type="submission" date="2011-06" db="EMBL/GenBank/DDBJ databases">
        <title>The complete genome of Flexistipes sinusarabici DSM 4947.</title>
        <authorList>
            <person name="Lucas S."/>
            <person name="Han J."/>
            <person name="Lapidus A."/>
            <person name="Bruce D."/>
            <person name="Goodwin L."/>
            <person name="Pitluck S."/>
            <person name="Peters L."/>
            <person name="Kyrpides N."/>
            <person name="Mavromatis K."/>
            <person name="Ivanova N."/>
            <person name="Mikhailova N."/>
            <person name="Chertkov O."/>
            <person name="Detter J.C."/>
            <person name="Tapia R."/>
            <person name="Han C."/>
            <person name="Land M."/>
            <person name="Hauser L."/>
            <person name="Markowitz V."/>
            <person name="Cheng J.-F."/>
            <person name="Hugenholtz P."/>
            <person name="Woyke T."/>
            <person name="Wu D."/>
            <person name="Spring S."/>
            <person name="Schroeder M."/>
            <person name="Brambilla E."/>
            <person name="Klenk H.-P."/>
            <person name="Eisen J.A."/>
        </authorList>
    </citation>
    <scope>NUCLEOTIDE SEQUENCE [LARGE SCALE GENOMIC DNA]</scope>
    <source>
        <strain evidence="18">DSM 4947 / MAS 10</strain>
    </source>
</reference>
<feature type="active site" description="Proton donor" evidence="13">
    <location>
        <position position="53"/>
    </location>
</feature>
<feature type="binding site" evidence="14">
    <location>
        <position position="155"/>
    </location>
    <ligand>
        <name>NADP(+)</name>
        <dbReference type="ChEBI" id="CHEBI:58349"/>
    </ligand>
</feature>
<feature type="binding site" evidence="14">
    <location>
        <position position="185"/>
    </location>
    <ligand>
        <name>substrate</name>
    </ligand>
</feature>
<feature type="binding site" evidence="14">
    <location>
        <position position="201"/>
    </location>
    <ligand>
        <name>NADP(+)</name>
        <dbReference type="ChEBI" id="CHEBI:58349"/>
    </ligand>
</feature>
<evidence type="ECO:0000256" key="7">
    <source>
        <dbReference type="ARBA" id="ARBA00022723"/>
    </source>
</evidence>
<feature type="binding site" evidence="14">
    <location>
        <position position="205"/>
    </location>
    <ligand>
        <name>substrate</name>
    </ligand>
</feature>
<feature type="binding site" evidence="14">
    <location>
        <position position="208"/>
    </location>
    <ligand>
        <name>substrate</name>
    </ligand>
</feature>
<dbReference type="eggNOG" id="COG0117">
    <property type="taxonomic scope" value="Bacteria"/>
</dbReference>
<evidence type="ECO:0000256" key="1">
    <source>
        <dbReference type="ARBA" id="ARBA00002151"/>
    </source>
</evidence>
<dbReference type="InterPro" id="IPR016193">
    <property type="entry name" value="Cytidine_deaminase-like"/>
</dbReference>
<dbReference type="CDD" id="cd01284">
    <property type="entry name" value="Riboflavin_deaminase-reductase"/>
    <property type="match status" value="1"/>
</dbReference>
<feature type="domain" description="CMP/dCMP-type deaminase" evidence="16">
    <location>
        <begin position="4"/>
        <end position="124"/>
    </location>
</feature>
<keyword evidence="11" id="KW-0511">Multifunctional enzyme</keyword>